<dbReference type="Proteomes" id="UP000053319">
    <property type="component" value="Unassembled WGS sequence"/>
</dbReference>
<evidence type="ECO:0000313" key="2">
    <source>
        <dbReference type="Proteomes" id="UP000053319"/>
    </source>
</evidence>
<dbReference type="GeneID" id="18840309"/>
<name>R7SGY8_DICSQ</name>
<protein>
    <submittedName>
        <fullName evidence="1">Uncharacterized protein</fullName>
    </submittedName>
</protein>
<dbReference type="KEGG" id="dsq:DICSQDRAFT_175933"/>
<dbReference type="AlphaFoldDB" id="R7SGY8"/>
<dbReference type="EMBL" id="JH719670">
    <property type="protein sequence ID" value="EJF55421.1"/>
    <property type="molecule type" value="Genomic_DNA"/>
</dbReference>
<sequence>MTLGHNIAYQHQNWPLGVLDIRHPSVAPDAEMHELRFSRNERSDNRTALANLASSLVRQGKRRIAYCISEDDRSSG</sequence>
<proteinExistence type="predicted"/>
<accession>R7SGY8</accession>
<gene>
    <name evidence="1" type="ORF">DICSQDRAFT_175933</name>
</gene>
<evidence type="ECO:0000313" key="1">
    <source>
        <dbReference type="EMBL" id="EJF55421.1"/>
    </source>
</evidence>
<dbReference type="RefSeq" id="XP_007371840.1">
    <property type="nucleotide sequence ID" value="XM_007371778.1"/>
</dbReference>
<dbReference type="HOGENOM" id="CLU_2654472_0_0_1"/>
<reference evidence="1 2" key="1">
    <citation type="journal article" date="2012" name="Science">
        <title>The Paleozoic origin of enzymatic lignin decomposition reconstructed from 31 fungal genomes.</title>
        <authorList>
            <person name="Floudas D."/>
            <person name="Binder M."/>
            <person name="Riley R."/>
            <person name="Barry K."/>
            <person name="Blanchette R.A."/>
            <person name="Henrissat B."/>
            <person name="Martinez A.T."/>
            <person name="Otillar R."/>
            <person name="Spatafora J.W."/>
            <person name="Yadav J.S."/>
            <person name="Aerts A."/>
            <person name="Benoit I."/>
            <person name="Boyd A."/>
            <person name="Carlson A."/>
            <person name="Copeland A."/>
            <person name="Coutinho P.M."/>
            <person name="de Vries R.P."/>
            <person name="Ferreira P."/>
            <person name="Findley K."/>
            <person name="Foster B."/>
            <person name="Gaskell J."/>
            <person name="Glotzer D."/>
            <person name="Gorecki P."/>
            <person name="Heitman J."/>
            <person name="Hesse C."/>
            <person name="Hori C."/>
            <person name="Igarashi K."/>
            <person name="Jurgens J.A."/>
            <person name="Kallen N."/>
            <person name="Kersten P."/>
            <person name="Kohler A."/>
            <person name="Kuees U."/>
            <person name="Kumar T.K.A."/>
            <person name="Kuo A."/>
            <person name="LaButti K."/>
            <person name="Larrondo L.F."/>
            <person name="Lindquist E."/>
            <person name="Ling A."/>
            <person name="Lombard V."/>
            <person name="Lucas S."/>
            <person name="Lundell T."/>
            <person name="Martin R."/>
            <person name="McLaughlin D.J."/>
            <person name="Morgenstern I."/>
            <person name="Morin E."/>
            <person name="Murat C."/>
            <person name="Nagy L.G."/>
            <person name="Nolan M."/>
            <person name="Ohm R.A."/>
            <person name="Patyshakuliyeva A."/>
            <person name="Rokas A."/>
            <person name="Ruiz-Duenas F.J."/>
            <person name="Sabat G."/>
            <person name="Salamov A."/>
            <person name="Samejima M."/>
            <person name="Schmutz J."/>
            <person name="Slot J.C."/>
            <person name="St John F."/>
            <person name="Stenlid J."/>
            <person name="Sun H."/>
            <person name="Sun S."/>
            <person name="Syed K."/>
            <person name="Tsang A."/>
            <person name="Wiebenga A."/>
            <person name="Young D."/>
            <person name="Pisabarro A."/>
            <person name="Eastwood D.C."/>
            <person name="Martin F."/>
            <person name="Cullen D."/>
            <person name="Grigoriev I.V."/>
            <person name="Hibbett D.S."/>
        </authorList>
    </citation>
    <scope>NUCLEOTIDE SEQUENCE [LARGE SCALE GENOMIC DNA]</scope>
    <source>
        <strain evidence="1 2">LYAD-421 SS1</strain>
    </source>
</reference>
<organism evidence="1 2">
    <name type="scientific">Dichomitus squalens (strain LYAD-421)</name>
    <name type="common">Western red white-rot fungus</name>
    <dbReference type="NCBI Taxonomy" id="732165"/>
    <lineage>
        <taxon>Eukaryota</taxon>
        <taxon>Fungi</taxon>
        <taxon>Dikarya</taxon>
        <taxon>Basidiomycota</taxon>
        <taxon>Agaricomycotina</taxon>
        <taxon>Agaricomycetes</taxon>
        <taxon>Polyporales</taxon>
        <taxon>Polyporaceae</taxon>
        <taxon>Dichomitus</taxon>
    </lineage>
</organism>